<accession>S8C7I9</accession>
<feature type="domain" description="Myb-like" evidence="4">
    <location>
        <begin position="127"/>
        <end position="174"/>
    </location>
</feature>
<name>S8C7I9_9LAMI</name>
<dbReference type="Pfam" id="PF00249">
    <property type="entry name" value="Myb_DNA-binding"/>
    <property type="match status" value="1"/>
</dbReference>
<reference evidence="6 7" key="1">
    <citation type="journal article" date="2013" name="BMC Genomics">
        <title>The miniature genome of a carnivorous plant Genlisea aurea contains a low number of genes and short non-coding sequences.</title>
        <authorList>
            <person name="Leushkin E.V."/>
            <person name="Sutormin R.A."/>
            <person name="Nabieva E.R."/>
            <person name="Penin A.A."/>
            <person name="Kondrashov A.S."/>
            <person name="Logacheva M.D."/>
        </authorList>
    </citation>
    <scope>NUCLEOTIDE SEQUENCE [LARGE SCALE GENOMIC DNA]</scope>
</reference>
<dbReference type="InterPro" id="IPR009057">
    <property type="entry name" value="Homeodomain-like_sf"/>
</dbReference>
<dbReference type="AlphaFoldDB" id="S8C7I9"/>
<dbReference type="PROSITE" id="PS51294">
    <property type="entry name" value="HTH_MYB"/>
    <property type="match status" value="1"/>
</dbReference>
<dbReference type="PANTHER" id="PTHR47122">
    <property type="entry name" value="MYB-LIKE DNA-BINDING DOMAIN CONTAINING PROTEIN, EXPRESSED"/>
    <property type="match status" value="1"/>
</dbReference>
<dbReference type="OrthoDB" id="608866at2759"/>
<feature type="region of interest" description="Disordered" evidence="3">
    <location>
        <begin position="1"/>
        <end position="61"/>
    </location>
</feature>
<evidence type="ECO:0000313" key="7">
    <source>
        <dbReference type="Proteomes" id="UP000015453"/>
    </source>
</evidence>
<dbReference type="CDD" id="cd11660">
    <property type="entry name" value="SANT_TRF"/>
    <property type="match status" value="1"/>
</dbReference>
<dbReference type="InterPro" id="IPR001005">
    <property type="entry name" value="SANT/Myb"/>
</dbReference>
<gene>
    <name evidence="6" type="ORF">M569_12034</name>
</gene>
<dbReference type="SMART" id="SM00717">
    <property type="entry name" value="SANT"/>
    <property type="match status" value="1"/>
</dbReference>
<evidence type="ECO:0000313" key="6">
    <source>
        <dbReference type="EMBL" id="EPS62754.1"/>
    </source>
</evidence>
<dbReference type="Proteomes" id="UP000015453">
    <property type="component" value="Unassembled WGS sequence"/>
</dbReference>
<comment type="subcellular location">
    <subcellularLocation>
        <location evidence="1">Nucleus</location>
    </subcellularLocation>
</comment>
<feature type="non-terminal residue" evidence="6">
    <location>
        <position position="1"/>
    </location>
</feature>
<dbReference type="Gene3D" id="1.10.246.220">
    <property type="match status" value="1"/>
</dbReference>
<feature type="domain" description="HTH myb-type" evidence="5">
    <location>
        <begin position="119"/>
        <end position="178"/>
    </location>
</feature>
<feature type="compositionally biased region" description="Basic residues" evidence="3">
    <location>
        <begin position="1"/>
        <end position="10"/>
    </location>
</feature>
<organism evidence="6 7">
    <name type="scientific">Genlisea aurea</name>
    <dbReference type="NCBI Taxonomy" id="192259"/>
    <lineage>
        <taxon>Eukaryota</taxon>
        <taxon>Viridiplantae</taxon>
        <taxon>Streptophyta</taxon>
        <taxon>Embryophyta</taxon>
        <taxon>Tracheophyta</taxon>
        <taxon>Spermatophyta</taxon>
        <taxon>Magnoliopsida</taxon>
        <taxon>eudicotyledons</taxon>
        <taxon>Gunneridae</taxon>
        <taxon>Pentapetalae</taxon>
        <taxon>asterids</taxon>
        <taxon>lamiids</taxon>
        <taxon>Lamiales</taxon>
        <taxon>Lentibulariaceae</taxon>
        <taxon>Genlisea</taxon>
    </lineage>
</organism>
<keyword evidence="2" id="KW-0539">Nucleus</keyword>
<evidence type="ECO:0000256" key="2">
    <source>
        <dbReference type="ARBA" id="ARBA00023242"/>
    </source>
</evidence>
<dbReference type="SUPFAM" id="SSF46689">
    <property type="entry name" value="Homeodomain-like"/>
    <property type="match status" value="1"/>
</dbReference>
<proteinExistence type="predicted"/>
<evidence type="ECO:0000259" key="5">
    <source>
        <dbReference type="PROSITE" id="PS51294"/>
    </source>
</evidence>
<dbReference type="EMBL" id="AUSU01005926">
    <property type="protein sequence ID" value="EPS62754.1"/>
    <property type="molecule type" value="Genomic_DNA"/>
</dbReference>
<dbReference type="InterPro" id="IPR017930">
    <property type="entry name" value="Myb_dom"/>
</dbReference>
<protein>
    <submittedName>
        <fullName evidence="6">Uncharacterized protein</fullName>
    </submittedName>
</protein>
<keyword evidence="7" id="KW-1185">Reference proteome</keyword>
<evidence type="ECO:0000256" key="3">
    <source>
        <dbReference type="SAM" id="MobiDB-lite"/>
    </source>
</evidence>
<evidence type="ECO:0000259" key="4">
    <source>
        <dbReference type="PROSITE" id="PS50090"/>
    </source>
</evidence>
<dbReference type="GO" id="GO:0005634">
    <property type="term" value="C:nucleus"/>
    <property type="evidence" value="ECO:0007669"/>
    <property type="project" value="UniProtKB-SubCell"/>
</dbReference>
<sequence>VTQKRSRKPTQRYIDEFPDPVVRQYKKRRMVSSSTPKDRPENRKKCASGSRPVKPAPEESSVKAIQVPFGSLFHAECPESPTLFEPNNNNSNNGCTALALIPAKTDIFLEPDSPEGGNARRKHHILWTISEVKQLIDGVSEFGVGRWSRIKKLFFPSSAHRTSVDLKDKWRNLLKASGLTMGKANHKGKGKRSLAWRPLPKSILRRVCELAAVHPYPKSPKQKLPMIKYIPNASSSPDRS</sequence>
<dbReference type="PROSITE" id="PS50090">
    <property type="entry name" value="MYB_LIKE"/>
    <property type="match status" value="1"/>
</dbReference>
<evidence type="ECO:0000256" key="1">
    <source>
        <dbReference type="ARBA" id="ARBA00004123"/>
    </source>
</evidence>
<feature type="non-terminal residue" evidence="6">
    <location>
        <position position="240"/>
    </location>
</feature>
<dbReference type="PANTHER" id="PTHR47122:SF13">
    <property type="entry name" value="HOMEODOMAIN-LIKE PROTEIN-RELATED"/>
    <property type="match status" value="1"/>
</dbReference>
<comment type="caution">
    <text evidence="6">The sequence shown here is derived from an EMBL/GenBank/DDBJ whole genome shotgun (WGS) entry which is preliminary data.</text>
</comment>